<dbReference type="InterPro" id="IPR032776">
    <property type="entry name" value="CECR6/TMEM121"/>
</dbReference>
<name>A0A2A6BYP2_PRIPA</name>
<evidence type="ECO:0000313" key="2">
    <source>
        <dbReference type="EnsemblMetazoa" id="PPA31368.1"/>
    </source>
</evidence>
<keyword evidence="3" id="KW-1185">Reference proteome</keyword>
<comment type="similarity">
    <text evidence="1">Belongs to the TMEM121 family.</text>
</comment>
<accession>A0A2A6BYP2</accession>
<protein>
    <submittedName>
        <fullName evidence="2">Uncharacterized protein</fullName>
    </submittedName>
</protein>
<dbReference type="PANTHER" id="PTHR47399:SF1">
    <property type="entry name" value="TRANSMEMBRANE PROTEIN 121B"/>
    <property type="match status" value="1"/>
</dbReference>
<dbReference type="Pfam" id="PF14997">
    <property type="entry name" value="CECR6_TMEM121"/>
    <property type="match status" value="1"/>
</dbReference>
<accession>A0A8R1UKN1</accession>
<dbReference type="OrthoDB" id="5964337at2759"/>
<dbReference type="PANTHER" id="PTHR47399">
    <property type="entry name" value="TRANSMEMBRANE PROTEIN 121B"/>
    <property type="match status" value="1"/>
</dbReference>
<organism evidence="2 3">
    <name type="scientific">Pristionchus pacificus</name>
    <name type="common">Parasitic nematode worm</name>
    <dbReference type="NCBI Taxonomy" id="54126"/>
    <lineage>
        <taxon>Eukaryota</taxon>
        <taxon>Metazoa</taxon>
        <taxon>Ecdysozoa</taxon>
        <taxon>Nematoda</taxon>
        <taxon>Chromadorea</taxon>
        <taxon>Rhabditida</taxon>
        <taxon>Rhabditina</taxon>
        <taxon>Diplogasteromorpha</taxon>
        <taxon>Diplogasteroidea</taxon>
        <taxon>Neodiplogasteridae</taxon>
        <taxon>Pristionchus</taxon>
    </lineage>
</organism>
<evidence type="ECO:0000313" key="3">
    <source>
        <dbReference type="Proteomes" id="UP000005239"/>
    </source>
</evidence>
<dbReference type="EnsemblMetazoa" id="PPA31368.1">
    <property type="protein sequence ID" value="PPA31368.1"/>
    <property type="gene ID" value="WBGene00204233"/>
</dbReference>
<dbReference type="InterPro" id="IPR026624">
    <property type="entry name" value="CECR6"/>
</dbReference>
<reference evidence="2" key="2">
    <citation type="submission" date="2022-06" db="UniProtKB">
        <authorList>
            <consortium name="EnsemblMetazoa"/>
        </authorList>
    </citation>
    <scope>IDENTIFICATION</scope>
    <source>
        <strain evidence="2">PS312</strain>
    </source>
</reference>
<proteinExistence type="inferred from homology"/>
<dbReference type="AlphaFoldDB" id="A0A2A6BYP2"/>
<evidence type="ECO:0000256" key="1">
    <source>
        <dbReference type="ARBA" id="ARBA00007711"/>
    </source>
</evidence>
<reference evidence="3" key="1">
    <citation type="journal article" date="2008" name="Nat. Genet.">
        <title>The Pristionchus pacificus genome provides a unique perspective on nematode lifestyle and parasitism.</title>
        <authorList>
            <person name="Dieterich C."/>
            <person name="Clifton S.W."/>
            <person name="Schuster L.N."/>
            <person name="Chinwalla A."/>
            <person name="Delehaunty K."/>
            <person name="Dinkelacker I."/>
            <person name="Fulton L."/>
            <person name="Fulton R."/>
            <person name="Godfrey J."/>
            <person name="Minx P."/>
            <person name="Mitreva M."/>
            <person name="Roeseler W."/>
            <person name="Tian H."/>
            <person name="Witte H."/>
            <person name="Yang S.P."/>
            <person name="Wilson R.K."/>
            <person name="Sommer R.J."/>
        </authorList>
    </citation>
    <scope>NUCLEOTIDE SEQUENCE [LARGE SCALE GENOMIC DNA]</scope>
    <source>
        <strain evidence="3">PS312</strain>
    </source>
</reference>
<dbReference type="Proteomes" id="UP000005239">
    <property type="component" value="Unassembled WGS sequence"/>
</dbReference>
<sequence>MEQGGYPNHHSEDVIEDNGEETLPHEAFYSAVDPDYSASQQPFVPQSVQIAKQNSKYSTMGVTPGRIVRGCIDVFSFLLTISLMVIQMALIDYYYIEYLKDRVWFVWIAGDILVLLLFIGLIFFAIRNNQESMEESSAADGRVRYAWIAWLGYSLLLVGKIATCFRLFYNELRPVSSIQNSTDNYNSKILDDHLLKLGLCLSALIFIFLIEAHHYTPLGSPRQLYITYLMTAISLDILDTVSFVDLLWQNKEFDWNLPFWLEITILCIASSNFILPTFALLKLNFGRNQRILLISDRFWSFLYVVLVNIPFLGIRIYLYVTLKWIEKEKGHKYDGSIFAVKNIAMIYISVRELWVRLHYWRQKRRDHNGGSQGALTAPGATDHDDS</sequence>
<gene>
    <name evidence="2" type="primary">WBGene00204233</name>
</gene>